<sequence>MSSGVAITTDAVARLCASDPALSGGAFPPGSVLLAGAGPGGLEHLTLAVVSALGAADAIVYDALVNPLVLRAAPHAELHFVGKRAGQPSARQQDINALLVALARAGKRVLRLKGGDPNVFGRGGEEAQTLLAEGVPFRFLPGLTSGLAGLANFGIPATLRGVSRAIILATGHAADDGADGPDWAALAKVGEPIIIYMGLGNLGRISDQLMAGGLAPDTPLAVIEGATTKHERLLETTLCGAMAAVAAAQMRSPALVVVGDIIAHRFPTLPAYTCYDAPGCDDGEREGKGPEATHD</sequence>
<evidence type="ECO:0000256" key="2">
    <source>
        <dbReference type="ARBA" id="ARBA00022603"/>
    </source>
</evidence>
<evidence type="ECO:0000256" key="6">
    <source>
        <dbReference type="ARBA" id="ARBA00025705"/>
    </source>
</evidence>
<evidence type="ECO:0000313" key="9">
    <source>
        <dbReference type="Proteomes" id="UP001595536"/>
    </source>
</evidence>
<dbReference type="Proteomes" id="UP001595536">
    <property type="component" value="Unassembled WGS sequence"/>
</dbReference>
<dbReference type="InterPro" id="IPR000878">
    <property type="entry name" value="4pyrrol_Mease"/>
</dbReference>
<dbReference type="NCBIfam" id="TIGR01469">
    <property type="entry name" value="cobA_cysG_Cterm"/>
    <property type="match status" value="1"/>
</dbReference>
<evidence type="ECO:0000256" key="1">
    <source>
        <dbReference type="ARBA" id="ARBA00012162"/>
    </source>
</evidence>
<dbReference type="InterPro" id="IPR006366">
    <property type="entry name" value="CobA/CysG_C"/>
</dbReference>
<evidence type="ECO:0000313" key="8">
    <source>
        <dbReference type="EMBL" id="MFC3267391.1"/>
    </source>
</evidence>
<dbReference type="InterPro" id="IPR035996">
    <property type="entry name" value="4pyrrol_Methylase_sf"/>
</dbReference>
<keyword evidence="4" id="KW-0949">S-adenosyl-L-methionine</keyword>
<dbReference type="InterPro" id="IPR050161">
    <property type="entry name" value="Siro_Cobalamin_biosynth"/>
</dbReference>
<dbReference type="RefSeq" id="WP_376829334.1">
    <property type="nucleotide sequence ID" value="NZ_JBHLWR010000006.1"/>
</dbReference>
<reference evidence="9" key="1">
    <citation type="journal article" date="2019" name="Int. J. Syst. Evol. Microbiol.">
        <title>The Global Catalogue of Microorganisms (GCM) 10K type strain sequencing project: providing services to taxonomists for standard genome sequencing and annotation.</title>
        <authorList>
            <consortium name="The Broad Institute Genomics Platform"/>
            <consortium name="The Broad Institute Genome Sequencing Center for Infectious Disease"/>
            <person name="Wu L."/>
            <person name="Ma J."/>
        </authorList>
    </citation>
    <scope>NUCLEOTIDE SEQUENCE [LARGE SCALE GENOMIC DNA]</scope>
    <source>
        <strain evidence="9">CCM 7941</strain>
    </source>
</reference>
<feature type="domain" description="Tetrapyrrole methylase" evidence="7">
    <location>
        <begin position="32"/>
        <end position="238"/>
    </location>
</feature>
<comment type="caution">
    <text evidence="8">The sequence shown here is derived from an EMBL/GenBank/DDBJ whole genome shotgun (WGS) entry which is preliminary data.</text>
</comment>
<dbReference type="PANTHER" id="PTHR45790:SF3">
    <property type="entry name" value="S-ADENOSYL-L-METHIONINE-DEPENDENT UROPORPHYRINOGEN III METHYLTRANSFERASE, CHLOROPLASTIC"/>
    <property type="match status" value="1"/>
</dbReference>
<dbReference type="EMBL" id="JBHRUV010000120">
    <property type="protein sequence ID" value="MFC3267391.1"/>
    <property type="molecule type" value="Genomic_DNA"/>
</dbReference>
<accession>A0ABV7LIU3</accession>
<dbReference type="NCBIfam" id="NF004790">
    <property type="entry name" value="PRK06136.1"/>
    <property type="match status" value="1"/>
</dbReference>
<evidence type="ECO:0000256" key="5">
    <source>
        <dbReference type="ARBA" id="ARBA00023244"/>
    </source>
</evidence>
<dbReference type="InterPro" id="IPR014776">
    <property type="entry name" value="4pyrrole_Mease_sub2"/>
</dbReference>
<proteinExistence type="predicted"/>
<gene>
    <name evidence="8" type="primary">cobA</name>
    <name evidence="8" type="ORF">ACFOEX_13720</name>
</gene>
<dbReference type="Pfam" id="PF00590">
    <property type="entry name" value="TP_methylase"/>
    <property type="match status" value="1"/>
</dbReference>
<dbReference type="EC" id="2.1.1.107" evidence="1"/>
<evidence type="ECO:0000259" key="7">
    <source>
        <dbReference type="Pfam" id="PF00590"/>
    </source>
</evidence>
<name>A0ABV7LIU3_9HYPH</name>
<dbReference type="Gene3D" id="3.30.950.10">
    <property type="entry name" value="Methyltransferase, Cobalt-precorrin-4 Transmethylase, Domain 2"/>
    <property type="match status" value="1"/>
</dbReference>
<dbReference type="GO" id="GO:0032259">
    <property type="term" value="P:methylation"/>
    <property type="evidence" value="ECO:0007669"/>
    <property type="project" value="UniProtKB-KW"/>
</dbReference>
<dbReference type="PANTHER" id="PTHR45790">
    <property type="entry name" value="SIROHEME SYNTHASE-RELATED"/>
    <property type="match status" value="1"/>
</dbReference>
<keyword evidence="5" id="KW-0627">Porphyrin biosynthesis</keyword>
<keyword evidence="2 8" id="KW-0489">Methyltransferase</keyword>
<dbReference type="InterPro" id="IPR014777">
    <property type="entry name" value="4pyrrole_Mease_sub1"/>
</dbReference>
<dbReference type="Gene3D" id="3.40.1010.10">
    <property type="entry name" value="Cobalt-precorrin-4 Transmethylase, Domain 1"/>
    <property type="match status" value="1"/>
</dbReference>
<comment type="pathway">
    <text evidence="6">Porphyrin-containing compound metabolism; siroheme biosynthesis; precorrin-2 from uroporphyrinogen III: step 1/1.</text>
</comment>
<evidence type="ECO:0000256" key="4">
    <source>
        <dbReference type="ARBA" id="ARBA00022691"/>
    </source>
</evidence>
<dbReference type="SUPFAM" id="SSF53790">
    <property type="entry name" value="Tetrapyrrole methylase"/>
    <property type="match status" value="1"/>
</dbReference>
<keyword evidence="9" id="KW-1185">Reference proteome</keyword>
<keyword evidence="3 8" id="KW-0808">Transferase</keyword>
<evidence type="ECO:0000256" key="3">
    <source>
        <dbReference type="ARBA" id="ARBA00022679"/>
    </source>
</evidence>
<dbReference type="CDD" id="cd11642">
    <property type="entry name" value="SUMT"/>
    <property type="match status" value="1"/>
</dbReference>
<protein>
    <recommendedName>
        <fullName evidence="1">uroporphyrinogen-III C-methyltransferase</fullName>
        <ecNumber evidence="1">2.1.1.107</ecNumber>
    </recommendedName>
</protein>
<organism evidence="8 9">
    <name type="scientific">Camelimonas abortus</name>
    <dbReference type="NCBI Taxonomy" id="1017184"/>
    <lineage>
        <taxon>Bacteria</taxon>
        <taxon>Pseudomonadati</taxon>
        <taxon>Pseudomonadota</taxon>
        <taxon>Alphaproteobacteria</taxon>
        <taxon>Hyphomicrobiales</taxon>
        <taxon>Chelatococcaceae</taxon>
        <taxon>Camelimonas</taxon>
    </lineage>
</organism>
<dbReference type="GO" id="GO:0004851">
    <property type="term" value="F:uroporphyrin-III C-methyltransferase activity"/>
    <property type="evidence" value="ECO:0007669"/>
    <property type="project" value="UniProtKB-EC"/>
</dbReference>